<dbReference type="KEGG" id="aft:BBF96_08150"/>
<dbReference type="RefSeq" id="WP_127016690.1">
    <property type="nucleotide sequence ID" value="NZ_CP016379.1"/>
</dbReference>
<organism evidence="2 3">
    <name type="scientific">Anoxybacter fermentans</name>
    <dbReference type="NCBI Taxonomy" id="1323375"/>
    <lineage>
        <taxon>Bacteria</taxon>
        <taxon>Bacillati</taxon>
        <taxon>Bacillota</taxon>
        <taxon>Clostridia</taxon>
        <taxon>Halanaerobiales</taxon>
        <taxon>Anoxybacter</taxon>
    </lineage>
</organism>
<evidence type="ECO:0000313" key="2">
    <source>
        <dbReference type="EMBL" id="AZR73356.1"/>
    </source>
</evidence>
<dbReference type="Pfam" id="PF13508">
    <property type="entry name" value="Acetyltransf_7"/>
    <property type="match status" value="1"/>
</dbReference>
<protein>
    <recommendedName>
        <fullName evidence="1">N-acetyltransferase domain-containing protein</fullName>
    </recommendedName>
</protein>
<evidence type="ECO:0000313" key="3">
    <source>
        <dbReference type="Proteomes" id="UP000267250"/>
    </source>
</evidence>
<dbReference type="SUPFAM" id="SSF55729">
    <property type="entry name" value="Acyl-CoA N-acyltransferases (Nat)"/>
    <property type="match status" value="1"/>
</dbReference>
<dbReference type="Proteomes" id="UP000267250">
    <property type="component" value="Chromosome"/>
</dbReference>
<keyword evidence="3" id="KW-1185">Reference proteome</keyword>
<dbReference type="OrthoDB" id="948250at2"/>
<reference evidence="2 3" key="1">
    <citation type="submission" date="2016-07" db="EMBL/GenBank/DDBJ databases">
        <title>Genome and transcriptome analysis of iron-reducing fermentative bacteria Anoxybacter fermentans.</title>
        <authorList>
            <person name="Zeng X."/>
            <person name="Shao Z."/>
        </authorList>
    </citation>
    <scope>NUCLEOTIDE SEQUENCE [LARGE SCALE GENOMIC DNA]</scope>
    <source>
        <strain evidence="2 3">DY22613</strain>
    </source>
</reference>
<dbReference type="GO" id="GO:0016747">
    <property type="term" value="F:acyltransferase activity, transferring groups other than amino-acyl groups"/>
    <property type="evidence" value="ECO:0007669"/>
    <property type="project" value="InterPro"/>
</dbReference>
<dbReference type="InterPro" id="IPR000182">
    <property type="entry name" value="GNAT_dom"/>
</dbReference>
<evidence type="ECO:0000259" key="1">
    <source>
        <dbReference type="Pfam" id="PF13508"/>
    </source>
</evidence>
<gene>
    <name evidence="2" type="ORF">BBF96_08150</name>
</gene>
<feature type="domain" description="N-acetyltransferase" evidence="1">
    <location>
        <begin position="12"/>
        <end position="62"/>
    </location>
</feature>
<dbReference type="InterPro" id="IPR016181">
    <property type="entry name" value="Acyl_CoA_acyltransferase"/>
</dbReference>
<dbReference type="CDD" id="cd04301">
    <property type="entry name" value="NAT_SF"/>
    <property type="match status" value="1"/>
</dbReference>
<sequence length="68" mass="7823">MFIEAQRKNETSLFLVARVDGKIVDSLGFQGNLRKHIRHSASFKISVLKDYWGLGIGTFLLNMQRKLE</sequence>
<dbReference type="EMBL" id="CP016379">
    <property type="protein sequence ID" value="AZR73356.1"/>
    <property type="molecule type" value="Genomic_DNA"/>
</dbReference>
<proteinExistence type="predicted"/>
<name>A0A3S9SYC1_9FIRM</name>
<dbReference type="Gene3D" id="3.40.630.30">
    <property type="match status" value="1"/>
</dbReference>
<dbReference type="AlphaFoldDB" id="A0A3S9SYC1"/>
<accession>A0A3S9SYC1</accession>